<accession>A0ABX2E2N2</accession>
<feature type="compositionally biased region" description="Polar residues" evidence="6">
    <location>
        <begin position="588"/>
        <end position="598"/>
    </location>
</feature>
<name>A0ABX2E2N2_9FLAO</name>
<dbReference type="PANTHER" id="PTHR33885">
    <property type="entry name" value="PHAGE SHOCK PROTEIN C"/>
    <property type="match status" value="1"/>
</dbReference>
<keyword evidence="12" id="KW-1185">Reference proteome</keyword>
<reference evidence="11 12" key="1">
    <citation type="journal article" date="2015" name="Int. J. Syst. Evol. Microbiol.">
        <title>Winogradskyella litoriviva sp. nov., isolated from coastal seawater.</title>
        <authorList>
            <person name="Nedashkovskaya O.I."/>
            <person name="Kukhlevskiy A.D."/>
            <person name="Zhukova N.V."/>
            <person name="Kim S.J."/>
            <person name="Rhee S.K."/>
            <person name="Mikhailov V.V."/>
        </authorList>
    </citation>
    <scope>NUCLEOTIDE SEQUENCE [LARGE SCALE GENOMIC DNA]</scope>
    <source>
        <strain evidence="11 12">KMM6491</strain>
    </source>
</reference>
<feature type="transmembrane region" description="Helical" evidence="7">
    <location>
        <begin position="345"/>
        <end position="364"/>
    </location>
</feature>
<feature type="region of interest" description="Disordered" evidence="6">
    <location>
        <begin position="580"/>
        <end position="612"/>
    </location>
</feature>
<dbReference type="InterPro" id="IPR054319">
    <property type="entry name" value="PspC-rel_ToastRack"/>
</dbReference>
<dbReference type="Pfam" id="PF22571">
    <property type="entry name" value="LiaI-LiaF-TM_PspC"/>
    <property type="match status" value="1"/>
</dbReference>
<feature type="domain" description="PspC-related transmembrane region" evidence="9">
    <location>
        <begin position="232"/>
        <end position="372"/>
    </location>
</feature>
<gene>
    <name evidence="11" type="ORF">HNV10_05850</name>
</gene>
<dbReference type="Proteomes" id="UP000805085">
    <property type="component" value="Unassembled WGS sequence"/>
</dbReference>
<proteinExistence type="predicted"/>
<dbReference type="PANTHER" id="PTHR33885:SF3">
    <property type="entry name" value="PHAGE SHOCK PROTEIN C"/>
    <property type="match status" value="1"/>
</dbReference>
<dbReference type="Pfam" id="PF04024">
    <property type="entry name" value="PspC"/>
    <property type="match status" value="1"/>
</dbReference>
<keyword evidence="4 7" id="KW-1133">Transmembrane helix</keyword>
<dbReference type="RefSeq" id="WP_173300387.1">
    <property type="nucleotide sequence ID" value="NZ_JABRWQ010000002.1"/>
</dbReference>
<organism evidence="11 12">
    <name type="scientific">Winogradskyella litoriviva</name>
    <dbReference type="NCBI Taxonomy" id="1220182"/>
    <lineage>
        <taxon>Bacteria</taxon>
        <taxon>Pseudomonadati</taxon>
        <taxon>Bacteroidota</taxon>
        <taxon>Flavobacteriia</taxon>
        <taxon>Flavobacteriales</taxon>
        <taxon>Flavobacteriaceae</taxon>
        <taxon>Winogradskyella</taxon>
    </lineage>
</organism>
<evidence type="ECO:0000313" key="12">
    <source>
        <dbReference type="Proteomes" id="UP000805085"/>
    </source>
</evidence>
<feature type="domain" description="Phage shock protein PspC N-terminal" evidence="8">
    <location>
        <begin position="108"/>
        <end position="165"/>
    </location>
</feature>
<evidence type="ECO:0000256" key="4">
    <source>
        <dbReference type="ARBA" id="ARBA00022989"/>
    </source>
</evidence>
<dbReference type="InterPro" id="IPR054321">
    <property type="entry name" value="PspC-rel_TM"/>
</dbReference>
<keyword evidence="3 7" id="KW-0812">Transmembrane</keyword>
<evidence type="ECO:0000256" key="7">
    <source>
        <dbReference type="SAM" id="Phobius"/>
    </source>
</evidence>
<comment type="subcellular location">
    <subcellularLocation>
        <location evidence="1">Cell membrane</location>
        <topology evidence="1">Single-pass membrane protein</topology>
    </subcellularLocation>
</comment>
<evidence type="ECO:0000256" key="1">
    <source>
        <dbReference type="ARBA" id="ARBA00004162"/>
    </source>
</evidence>
<keyword evidence="2" id="KW-1003">Cell membrane</keyword>
<evidence type="ECO:0000259" key="10">
    <source>
        <dbReference type="Pfam" id="PF22744"/>
    </source>
</evidence>
<feature type="transmembrane region" description="Helical" evidence="7">
    <location>
        <begin position="263"/>
        <end position="288"/>
    </location>
</feature>
<dbReference type="EMBL" id="JABRWQ010000002">
    <property type="protein sequence ID" value="NRD22754.1"/>
    <property type="molecule type" value="Genomic_DNA"/>
</dbReference>
<feature type="transmembrane region" description="Helical" evidence="7">
    <location>
        <begin position="118"/>
        <end position="137"/>
    </location>
</feature>
<keyword evidence="5 7" id="KW-0472">Membrane</keyword>
<evidence type="ECO:0000256" key="3">
    <source>
        <dbReference type="ARBA" id="ARBA00022692"/>
    </source>
</evidence>
<dbReference type="InterPro" id="IPR007168">
    <property type="entry name" value="Phageshock_PspC_N"/>
</dbReference>
<feature type="domain" description="PspC-related ToastRack" evidence="10">
    <location>
        <begin position="419"/>
        <end position="549"/>
    </location>
</feature>
<dbReference type="Pfam" id="PF22744">
    <property type="entry name" value="Toast-rack_PspC-Cterm"/>
    <property type="match status" value="1"/>
</dbReference>
<dbReference type="InterPro" id="IPR052027">
    <property type="entry name" value="PspC"/>
</dbReference>
<evidence type="ECO:0000256" key="2">
    <source>
        <dbReference type="ARBA" id="ARBA00022475"/>
    </source>
</evidence>
<evidence type="ECO:0000256" key="6">
    <source>
        <dbReference type="SAM" id="MobiDB-lite"/>
    </source>
</evidence>
<evidence type="ECO:0000259" key="8">
    <source>
        <dbReference type="Pfam" id="PF04024"/>
    </source>
</evidence>
<feature type="transmembrane region" description="Helical" evidence="7">
    <location>
        <begin position="308"/>
        <end position="333"/>
    </location>
</feature>
<protein>
    <submittedName>
        <fullName evidence="11">PspC domain-containing protein</fullName>
    </submittedName>
</protein>
<feature type="transmembrane region" description="Helical" evidence="7">
    <location>
        <begin position="143"/>
        <end position="162"/>
    </location>
</feature>
<evidence type="ECO:0000313" key="11">
    <source>
        <dbReference type="EMBL" id="NRD22754.1"/>
    </source>
</evidence>
<evidence type="ECO:0000256" key="5">
    <source>
        <dbReference type="ARBA" id="ARBA00023136"/>
    </source>
</evidence>
<evidence type="ECO:0000259" key="9">
    <source>
        <dbReference type="Pfam" id="PF22571"/>
    </source>
</evidence>
<comment type="caution">
    <text evidence="11">The sequence shown here is derived from an EMBL/GenBank/DDBJ whole genome shotgun (WGS) entry which is preliminary data.</text>
</comment>
<sequence>MNKTVNINLAGIFFHIDEDAYLKLSRYLEAIKRSFTDSQGQSEIIADIEARIAELFSERIQNEKQVVGIRLVDEVIAIMGQPEDYLVDDEIFEDEPKHNYRQKSTSSRRLFRDTDNSYIGGVAAGVGHYFGIDALWIRLIWVILFFSAGTGVLLYIILWALIPEAKTTAEKITMTGDPVNISNIEKKIKDGIDTVSETVKNVDLKKHGDKLKEGFDHVSDNISETVKSVDFQKQSSKLKSSSQSFFETIGSIIMFFLKVVAKFIGILLIIIGISTVIALIVAFFTVGVTNAVHFPGMDFIEASNSANIPIWLMSLLLFFAIGIPFFFIFYLGLKILITNLKSIGNIAKFALLGLWIVSIIGLIITGVRQATEHAFDAKATSTEQLNIKANDTLKISMAGFDNSSDYFYSNNNSYRIYEDDNGRSITSSYLRFIVRSTKDSLATITINKEATGSNYNIAKKRADNINYNYSLSGNQLQLDAFLTTDLDNKLSDQEVTIIIYLPEGTILYADDNTHNFHKNYRSANDILDNGMEEHYLKIIEDDVECLDCDIKSEIKVEASNNITEVIDNELTKAEQSINSEIEQQESNTQNTNSKNTEVNYKINEADGVTIDD</sequence>